<sequence>METRTNGNRSIIAEIRDDVVVVVSSCRRRPHFDGSTSMLTAEGANALGPFHLEILRAVGHLNRGLPPAESPGTARLAPRFPLDTRLVLAFCTAPALHLQPVALQRTENLTILGLLSPITRLRAVADKPTLLAVFQTTRPPIRCVLQLLRGEEMQRTERALLCGFPCPSFLAGSDDETTTTGSHVSDSEAASSVFRRERTLGRNVRPRPSLD</sequence>
<dbReference type="AlphaFoldDB" id="A0A8H6J7M0"/>
<reference evidence="2 3" key="1">
    <citation type="journal article" date="2020" name="Phytopathology">
        <title>Genome Sequence Resources of Colletotrichum truncatum, C. plurivorum, C. musicola, and C. sojae: Four Species Pathogenic to Soybean (Glycine max).</title>
        <authorList>
            <person name="Rogerio F."/>
            <person name="Boufleur T.R."/>
            <person name="Ciampi-Guillardi M."/>
            <person name="Sukno S.A."/>
            <person name="Thon M.R."/>
            <person name="Massola Junior N.S."/>
            <person name="Baroncelli R."/>
        </authorList>
    </citation>
    <scope>NUCLEOTIDE SEQUENCE [LARGE SCALE GENOMIC DNA]</scope>
    <source>
        <strain evidence="2 3">LFN0009</strain>
    </source>
</reference>
<keyword evidence="3" id="KW-1185">Reference proteome</keyword>
<gene>
    <name evidence="2" type="ORF">CSOJ01_08154</name>
</gene>
<comment type="caution">
    <text evidence="2">The sequence shown here is derived from an EMBL/GenBank/DDBJ whole genome shotgun (WGS) entry which is preliminary data.</text>
</comment>
<evidence type="ECO:0000313" key="3">
    <source>
        <dbReference type="Proteomes" id="UP000652219"/>
    </source>
</evidence>
<accession>A0A8H6J7M0</accession>
<evidence type="ECO:0000256" key="1">
    <source>
        <dbReference type="SAM" id="MobiDB-lite"/>
    </source>
</evidence>
<dbReference type="EMBL" id="WIGN01000136">
    <property type="protein sequence ID" value="KAF6807501.1"/>
    <property type="molecule type" value="Genomic_DNA"/>
</dbReference>
<dbReference type="Proteomes" id="UP000652219">
    <property type="component" value="Unassembled WGS sequence"/>
</dbReference>
<feature type="compositionally biased region" description="Polar residues" evidence="1">
    <location>
        <begin position="178"/>
        <end position="190"/>
    </location>
</feature>
<protein>
    <submittedName>
        <fullName evidence="2">Uncharacterized protein</fullName>
    </submittedName>
</protein>
<organism evidence="2 3">
    <name type="scientific">Colletotrichum sojae</name>
    <dbReference type="NCBI Taxonomy" id="2175907"/>
    <lineage>
        <taxon>Eukaryota</taxon>
        <taxon>Fungi</taxon>
        <taxon>Dikarya</taxon>
        <taxon>Ascomycota</taxon>
        <taxon>Pezizomycotina</taxon>
        <taxon>Sordariomycetes</taxon>
        <taxon>Hypocreomycetidae</taxon>
        <taxon>Glomerellales</taxon>
        <taxon>Glomerellaceae</taxon>
        <taxon>Colletotrichum</taxon>
        <taxon>Colletotrichum orchidearum species complex</taxon>
    </lineage>
</organism>
<proteinExistence type="predicted"/>
<name>A0A8H6J7M0_9PEZI</name>
<evidence type="ECO:0000313" key="2">
    <source>
        <dbReference type="EMBL" id="KAF6807501.1"/>
    </source>
</evidence>
<feature type="region of interest" description="Disordered" evidence="1">
    <location>
        <begin position="175"/>
        <end position="211"/>
    </location>
</feature>